<protein>
    <recommendedName>
        <fullName evidence="5">Integral membrane protein</fullName>
    </recommendedName>
</protein>
<feature type="region of interest" description="Disordered" evidence="1">
    <location>
        <begin position="178"/>
        <end position="240"/>
    </location>
</feature>
<gene>
    <name evidence="3" type="ORF">SAMN06297387_101607</name>
</gene>
<evidence type="ECO:0008006" key="5">
    <source>
        <dbReference type="Google" id="ProtNLM"/>
    </source>
</evidence>
<keyword evidence="2" id="KW-0472">Membrane</keyword>
<name>A0A286DL45_9ACTN</name>
<evidence type="ECO:0000313" key="4">
    <source>
        <dbReference type="Proteomes" id="UP000219072"/>
    </source>
</evidence>
<organism evidence="3 4">
    <name type="scientific">Streptomyces zhaozhouensis</name>
    <dbReference type="NCBI Taxonomy" id="1300267"/>
    <lineage>
        <taxon>Bacteria</taxon>
        <taxon>Bacillati</taxon>
        <taxon>Actinomycetota</taxon>
        <taxon>Actinomycetes</taxon>
        <taxon>Kitasatosporales</taxon>
        <taxon>Streptomycetaceae</taxon>
        <taxon>Streptomyces</taxon>
    </lineage>
</organism>
<feature type="transmembrane region" description="Helical" evidence="2">
    <location>
        <begin position="6"/>
        <end position="27"/>
    </location>
</feature>
<evidence type="ECO:0000256" key="1">
    <source>
        <dbReference type="SAM" id="MobiDB-lite"/>
    </source>
</evidence>
<dbReference type="RefSeq" id="WP_342748998.1">
    <property type="nucleotide sequence ID" value="NZ_OCNE01000001.1"/>
</dbReference>
<dbReference type="Proteomes" id="UP000219072">
    <property type="component" value="Unassembled WGS sequence"/>
</dbReference>
<sequence length="240" mass="25431">MMVGLILAAEVAFWLVLAAGLGARYLLRMRRLGGALLLGVPLIDVLLLTATAIDLRGGGEMSTGHSLAVLYLGFTVGWGHYLVRWADGHAAHRVGGAPKPAKPPRYGAARARHEWRLWRLTLVSVLIAVAVAQLLRWYISGPETDEGMAAVQWSALRVLGIHAVIALSYTLWPRRAKGGEAPEAPGSVPPAGGGPRAVVWRAPEEGRRPGSPDGHTGFGGSPDGGTPPGVWRRSDAERGS</sequence>
<feature type="transmembrane region" description="Helical" evidence="2">
    <location>
        <begin position="34"/>
        <end position="53"/>
    </location>
</feature>
<evidence type="ECO:0000256" key="2">
    <source>
        <dbReference type="SAM" id="Phobius"/>
    </source>
</evidence>
<dbReference type="AlphaFoldDB" id="A0A286DL45"/>
<proteinExistence type="predicted"/>
<feature type="transmembrane region" description="Helical" evidence="2">
    <location>
        <begin position="151"/>
        <end position="172"/>
    </location>
</feature>
<feature type="compositionally biased region" description="Gly residues" evidence="1">
    <location>
        <begin position="216"/>
        <end position="227"/>
    </location>
</feature>
<keyword evidence="4" id="KW-1185">Reference proteome</keyword>
<feature type="transmembrane region" description="Helical" evidence="2">
    <location>
        <begin position="120"/>
        <end position="139"/>
    </location>
</feature>
<accession>A0A286DL45</accession>
<evidence type="ECO:0000313" key="3">
    <source>
        <dbReference type="EMBL" id="SOD59408.1"/>
    </source>
</evidence>
<feature type="compositionally biased region" description="Low complexity" evidence="1">
    <location>
        <begin position="179"/>
        <end position="190"/>
    </location>
</feature>
<feature type="transmembrane region" description="Helical" evidence="2">
    <location>
        <begin position="65"/>
        <end position="83"/>
    </location>
</feature>
<keyword evidence="2" id="KW-0812">Transmembrane</keyword>
<dbReference type="EMBL" id="OCNE01000001">
    <property type="protein sequence ID" value="SOD59408.1"/>
    <property type="molecule type" value="Genomic_DNA"/>
</dbReference>
<keyword evidence="2" id="KW-1133">Transmembrane helix</keyword>
<reference evidence="3 4" key="1">
    <citation type="submission" date="2017-09" db="EMBL/GenBank/DDBJ databases">
        <authorList>
            <person name="Ehlers B."/>
            <person name="Leendertz F.H."/>
        </authorList>
    </citation>
    <scope>NUCLEOTIDE SEQUENCE [LARGE SCALE GENOMIC DNA]</scope>
    <source>
        <strain evidence="3 4">CGMCC 4.7095</strain>
    </source>
</reference>